<dbReference type="SUPFAM" id="SSF46955">
    <property type="entry name" value="Putative DNA-binding domain"/>
    <property type="match status" value="1"/>
</dbReference>
<organism evidence="3 4">
    <name type="scientific">Stappia sediminis</name>
    <dbReference type="NCBI Taxonomy" id="2692190"/>
    <lineage>
        <taxon>Bacteria</taxon>
        <taxon>Pseudomonadati</taxon>
        <taxon>Pseudomonadota</taxon>
        <taxon>Alphaproteobacteria</taxon>
        <taxon>Hyphomicrobiales</taxon>
        <taxon>Stappiaceae</taxon>
        <taxon>Stappia</taxon>
    </lineage>
</organism>
<dbReference type="Gene3D" id="1.10.1660.10">
    <property type="match status" value="1"/>
</dbReference>
<dbReference type="SMART" id="SM00422">
    <property type="entry name" value="HTH_MERR"/>
    <property type="match status" value="1"/>
</dbReference>
<evidence type="ECO:0000259" key="2">
    <source>
        <dbReference type="PROSITE" id="PS50937"/>
    </source>
</evidence>
<dbReference type="GO" id="GO:0003677">
    <property type="term" value="F:DNA binding"/>
    <property type="evidence" value="ECO:0007669"/>
    <property type="project" value="UniProtKB-KW"/>
</dbReference>
<evidence type="ECO:0000313" key="4">
    <source>
        <dbReference type="Proteomes" id="UP000433101"/>
    </source>
</evidence>
<dbReference type="EMBL" id="WUMV01000006">
    <property type="protein sequence ID" value="MXN65931.1"/>
    <property type="molecule type" value="Genomic_DNA"/>
</dbReference>
<dbReference type="InterPro" id="IPR047057">
    <property type="entry name" value="MerR_fam"/>
</dbReference>
<sequence length="152" mass="17214">MSEALSVNNNDIVEAVAAKDQSTRKTHFTIGDLAKEFGVTLRTLRFYEDKGLINPKREGLNRIYTRRDRARLKLVLMGKSVGFSLAEIRDMLDLYDLRDGQVTQLKVALSKFNEQIDVLKKQRSDIDRAIEELGRTVEIVGGMLKAKEGEEA</sequence>
<reference evidence="3 4" key="1">
    <citation type="submission" date="2019-12" db="EMBL/GenBank/DDBJ databases">
        <authorList>
            <person name="Li M."/>
        </authorList>
    </citation>
    <scope>NUCLEOTIDE SEQUENCE [LARGE SCALE GENOMIC DNA]</scope>
    <source>
        <strain evidence="3 4">GBMRC 2046</strain>
    </source>
</reference>
<dbReference type="PANTHER" id="PTHR30204:SF58">
    <property type="entry name" value="HTH-TYPE TRANSCRIPTIONAL REGULATOR YFMP"/>
    <property type="match status" value="1"/>
</dbReference>
<dbReference type="GO" id="GO:0003700">
    <property type="term" value="F:DNA-binding transcription factor activity"/>
    <property type="evidence" value="ECO:0007669"/>
    <property type="project" value="InterPro"/>
</dbReference>
<evidence type="ECO:0000256" key="1">
    <source>
        <dbReference type="ARBA" id="ARBA00023125"/>
    </source>
</evidence>
<accession>A0A7X3LVJ2</accession>
<dbReference type="RefSeq" id="WP_160776169.1">
    <property type="nucleotide sequence ID" value="NZ_WUMV01000006.1"/>
</dbReference>
<evidence type="ECO:0000313" key="3">
    <source>
        <dbReference type="EMBL" id="MXN65931.1"/>
    </source>
</evidence>
<dbReference type="CDD" id="cd04776">
    <property type="entry name" value="HTH_GnyR"/>
    <property type="match status" value="1"/>
</dbReference>
<feature type="domain" description="HTH merR-type" evidence="2">
    <location>
        <begin position="27"/>
        <end position="94"/>
    </location>
</feature>
<dbReference type="InterPro" id="IPR000551">
    <property type="entry name" value="MerR-type_HTH_dom"/>
</dbReference>
<keyword evidence="4" id="KW-1185">Reference proteome</keyword>
<dbReference type="Proteomes" id="UP000433101">
    <property type="component" value="Unassembled WGS sequence"/>
</dbReference>
<gene>
    <name evidence="3" type="ORF">GR183_13540</name>
</gene>
<dbReference type="PROSITE" id="PS50937">
    <property type="entry name" value="HTH_MERR_2"/>
    <property type="match status" value="1"/>
</dbReference>
<dbReference type="AlphaFoldDB" id="A0A7X3LVJ2"/>
<dbReference type="PRINTS" id="PR00040">
    <property type="entry name" value="HTHMERR"/>
</dbReference>
<proteinExistence type="predicted"/>
<dbReference type="PANTHER" id="PTHR30204">
    <property type="entry name" value="REDOX-CYCLING DRUG-SENSING TRANSCRIPTIONAL ACTIVATOR SOXR"/>
    <property type="match status" value="1"/>
</dbReference>
<name>A0A7X3LVJ2_9HYPH</name>
<dbReference type="Pfam" id="PF13411">
    <property type="entry name" value="MerR_1"/>
    <property type="match status" value="1"/>
</dbReference>
<dbReference type="InterPro" id="IPR009061">
    <property type="entry name" value="DNA-bd_dom_put_sf"/>
</dbReference>
<protein>
    <submittedName>
        <fullName evidence="3">MerR family transcriptional regulator</fullName>
    </submittedName>
</protein>
<comment type="caution">
    <text evidence="3">The sequence shown here is derived from an EMBL/GenBank/DDBJ whole genome shotgun (WGS) entry which is preliminary data.</text>
</comment>
<keyword evidence="1" id="KW-0238">DNA-binding</keyword>